<organism evidence="4">
    <name type="scientific">Capitella teleta</name>
    <name type="common">Polychaete worm</name>
    <dbReference type="NCBI Taxonomy" id="283909"/>
    <lineage>
        <taxon>Eukaryota</taxon>
        <taxon>Metazoa</taxon>
        <taxon>Spiralia</taxon>
        <taxon>Lophotrochozoa</taxon>
        <taxon>Annelida</taxon>
        <taxon>Polychaeta</taxon>
        <taxon>Sedentaria</taxon>
        <taxon>Scolecida</taxon>
        <taxon>Capitellidae</taxon>
        <taxon>Capitella</taxon>
    </lineage>
</organism>
<keyword evidence="1" id="KW-0677">Repeat</keyword>
<evidence type="ECO:0000313" key="4">
    <source>
        <dbReference type="EMBL" id="ELT95952.1"/>
    </source>
</evidence>
<dbReference type="EnsemblMetazoa" id="CapteT54849">
    <property type="protein sequence ID" value="CapteP54849"/>
    <property type="gene ID" value="CapteG54849"/>
</dbReference>
<dbReference type="Pfam" id="PF12796">
    <property type="entry name" value="Ank_2"/>
    <property type="match status" value="2"/>
</dbReference>
<evidence type="ECO:0000313" key="6">
    <source>
        <dbReference type="Proteomes" id="UP000014760"/>
    </source>
</evidence>
<dbReference type="SUPFAM" id="SSF48403">
    <property type="entry name" value="Ankyrin repeat"/>
    <property type="match status" value="1"/>
</dbReference>
<proteinExistence type="predicted"/>
<dbReference type="PANTHER" id="PTHR24198:SF165">
    <property type="entry name" value="ANKYRIN REPEAT-CONTAINING PROTEIN-RELATED"/>
    <property type="match status" value="1"/>
</dbReference>
<protein>
    <submittedName>
        <fullName evidence="4 5">Uncharacterized protein</fullName>
    </submittedName>
</protein>
<evidence type="ECO:0000256" key="3">
    <source>
        <dbReference type="PROSITE-ProRule" id="PRU00023"/>
    </source>
</evidence>
<sequence length="153" mass="16355">LISAGCDVNRTRSSDGATALHRAAWRGSEHVVQLLLNAGVDCTRQDDHRRTPLLVACQGDESETAMALLESSKCVVNVCDVEMNSALHWTVAHENQKLMTCLLAAGIDPNLRNFEGNTALTLAAGLGFTSIVITLVNNGADCDKTNYEGETAI</sequence>
<dbReference type="PANTHER" id="PTHR24198">
    <property type="entry name" value="ANKYRIN REPEAT AND PROTEIN KINASE DOMAIN-CONTAINING PROTEIN"/>
    <property type="match status" value="1"/>
</dbReference>
<accession>R7TQV5</accession>
<reference evidence="5" key="3">
    <citation type="submission" date="2015-06" db="UniProtKB">
        <authorList>
            <consortium name="EnsemblMetazoa"/>
        </authorList>
    </citation>
    <scope>IDENTIFICATION</scope>
</reference>
<dbReference type="EMBL" id="KB308962">
    <property type="protein sequence ID" value="ELT95952.1"/>
    <property type="molecule type" value="Genomic_DNA"/>
</dbReference>
<dbReference type="Gene3D" id="1.25.40.20">
    <property type="entry name" value="Ankyrin repeat-containing domain"/>
    <property type="match status" value="1"/>
</dbReference>
<dbReference type="AlphaFoldDB" id="R7TQV5"/>
<dbReference type="OMA" id="WEGHETV"/>
<reference evidence="4 6" key="2">
    <citation type="journal article" date="2013" name="Nature">
        <title>Insights into bilaterian evolution from three spiralian genomes.</title>
        <authorList>
            <person name="Simakov O."/>
            <person name="Marletaz F."/>
            <person name="Cho S.J."/>
            <person name="Edsinger-Gonzales E."/>
            <person name="Havlak P."/>
            <person name="Hellsten U."/>
            <person name="Kuo D.H."/>
            <person name="Larsson T."/>
            <person name="Lv J."/>
            <person name="Arendt D."/>
            <person name="Savage R."/>
            <person name="Osoegawa K."/>
            <person name="de Jong P."/>
            <person name="Grimwood J."/>
            <person name="Chapman J.A."/>
            <person name="Shapiro H."/>
            <person name="Aerts A."/>
            <person name="Otillar R.P."/>
            <person name="Terry A.Y."/>
            <person name="Boore J.L."/>
            <person name="Grigoriev I.V."/>
            <person name="Lindberg D.R."/>
            <person name="Seaver E.C."/>
            <person name="Weisblat D.A."/>
            <person name="Putnam N.H."/>
            <person name="Rokhsar D.S."/>
        </authorList>
    </citation>
    <scope>NUCLEOTIDE SEQUENCE</scope>
    <source>
        <strain evidence="4 6">I ESC-2004</strain>
    </source>
</reference>
<dbReference type="PROSITE" id="PS50088">
    <property type="entry name" value="ANK_REPEAT"/>
    <property type="match status" value="2"/>
</dbReference>
<evidence type="ECO:0000256" key="1">
    <source>
        <dbReference type="ARBA" id="ARBA00022737"/>
    </source>
</evidence>
<reference evidence="6" key="1">
    <citation type="submission" date="2012-12" db="EMBL/GenBank/DDBJ databases">
        <authorList>
            <person name="Hellsten U."/>
            <person name="Grimwood J."/>
            <person name="Chapman J.A."/>
            <person name="Shapiro H."/>
            <person name="Aerts A."/>
            <person name="Otillar R.P."/>
            <person name="Terry A.Y."/>
            <person name="Boore J.L."/>
            <person name="Simakov O."/>
            <person name="Marletaz F."/>
            <person name="Cho S.-J."/>
            <person name="Edsinger-Gonzales E."/>
            <person name="Havlak P."/>
            <person name="Kuo D.-H."/>
            <person name="Larsson T."/>
            <person name="Lv J."/>
            <person name="Arendt D."/>
            <person name="Savage R."/>
            <person name="Osoegawa K."/>
            <person name="de Jong P."/>
            <person name="Lindberg D.R."/>
            <person name="Seaver E.C."/>
            <person name="Weisblat D.A."/>
            <person name="Putnam N.H."/>
            <person name="Grigoriev I.V."/>
            <person name="Rokhsar D.S."/>
        </authorList>
    </citation>
    <scope>NUCLEOTIDE SEQUENCE</scope>
    <source>
        <strain evidence="6">I ESC-2004</strain>
    </source>
</reference>
<feature type="non-terminal residue" evidence="4">
    <location>
        <position position="153"/>
    </location>
</feature>
<evidence type="ECO:0000256" key="2">
    <source>
        <dbReference type="ARBA" id="ARBA00023043"/>
    </source>
</evidence>
<feature type="non-terminal residue" evidence="4">
    <location>
        <position position="1"/>
    </location>
</feature>
<dbReference type="HOGENOM" id="CLU_000134_18_9_1"/>
<name>R7TQV5_CAPTE</name>
<dbReference type="STRING" id="283909.R7TQV5"/>
<dbReference type="OrthoDB" id="4772757at2759"/>
<keyword evidence="2 3" id="KW-0040">ANK repeat</keyword>
<dbReference type="InterPro" id="IPR036770">
    <property type="entry name" value="Ankyrin_rpt-contain_sf"/>
</dbReference>
<dbReference type="SMART" id="SM00248">
    <property type="entry name" value="ANK"/>
    <property type="match status" value="4"/>
</dbReference>
<feature type="repeat" description="ANK" evidence="3">
    <location>
        <begin position="15"/>
        <end position="47"/>
    </location>
</feature>
<dbReference type="EMBL" id="AMQN01002354">
    <property type="status" value="NOT_ANNOTATED_CDS"/>
    <property type="molecule type" value="Genomic_DNA"/>
</dbReference>
<dbReference type="PROSITE" id="PS50297">
    <property type="entry name" value="ANK_REP_REGION"/>
    <property type="match status" value="2"/>
</dbReference>
<feature type="repeat" description="ANK" evidence="3">
    <location>
        <begin position="115"/>
        <end position="147"/>
    </location>
</feature>
<keyword evidence="6" id="KW-1185">Reference proteome</keyword>
<dbReference type="InterPro" id="IPR002110">
    <property type="entry name" value="Ankyrin_rpt"/>
</dbReference>
<dbReference type="Proteomes" id="UP000014760">
    <property type="component" value="Unassembled WGS sequence"/>
</dbReference>
<evidence type="ECO:0000313" key="5">
    <source>
        <dbReference type="EnsemblMetazoa" id="CapteP54849"/>
    </source>
</evidence>
<gene>
    <name evidence="4" type="ORF">CAPTEDRAFT_54849</name>
</gene>